<dbReference type="AlphaFoldDB" id="A0AAE0BTP6"/>
<comment type="caution">
    <text evidence="3">The sequence shown here is derived from an EMBL/GenBank/DDBJ whole genome shotgun (WGS) entry which is preliminary data.</text>
</comment>
<comment type="similarity">
    <text evidence="1">Belongs to the CCDC53 family.</text>
</comment>
<feature type="compositionally biased region" description="Low complexity" evidence="2">
    <location>
        <begin position="93"/>
        <end position="109"/>
    </location>
</feature>
<organism evidence="3 4">
    <name type="scientific">Cymbomonas tetramitiformis</name>
    <dbReference type="NCBI Taxonomy" id="36881"/>
    <lineage>
        <taxon>Eukaryota</taxon>
        <taxon>Viridiplantae</taxon>
        <taxon>Chlorophyta</taxon>
        <taxon>Pyramimonadophyceae</taxon>
        <taxon>Pyramimonadales</taxon>
        <taxon>Pyramimonadaceae</taxon>
        <taxon>Cymbomonas</taxon>
    </lineage>
</organism>
<dbReference type="InterPro" id="IPR019309">
    <property type="entry name" value="WASHC3"/>
</dbReference>
<evidence type="ECO:0000256" key="2">
    <source>
        <dbReference type="SAM" id="MobiDB-lite"/>
    </source>
</evidence>
<feature type="compositionally biased region" description="Pro residues" evidence="2">
    <location>
        <begin position="110"/>
        <end position="121"/>
    </location>
</feature>
<evidence type="ECO:0000256" key="1">
    <source>
        <dbReference type="ARBA" id="ARBA00006290"/>
    </source>
</evidence>
<keyword evidence="4" id="KW-1185">Reference proteome</keyword>
<feature type="compositionally biased region" description="Low complexity" evidence="2">
    <location>
        <begin position="122"/>
        <end position="133"/>
    </location>
</feature>
<evidence type="ECO:0008006" key="5">
    <source>
        <dbReference type="Google" id="ProtNLM"/>
    </source>
</evidence>
<dbReference type="PANTHER" id="PTHR13015">
    <property type="entry name" value="PROTEIN AD-016-RELATED"/>
    <property type="match status" value="1"/>
</dbReference>
<feature type="region of interest" description="Disordered" evidence="2">
    <location>
        <begin position="86"/>
        <end position="149"/>
    </location>
</feature>
<dbReference type="EMBL" id="LGRX02033281">
    <property type="protein sequence ID" value="KAK3241919.1"/>
    <property type="molecule type" value="Genomic_DNA"/>
</dbReference>
<evidence type="ECO:0000313" key="3">
    <source>
        <dbReference type="EMBL" id="KAK3241919.1"/>
    </source>
</evidence>
<feature type="compositionally biased region" description="Pro residues" evidence="2">
    <location>
        <begin position="134"/>
        <end position="144"/>
    </location>
</feature>
<protein>
    <recommendedName>
        <fullName evidence="5">WASH complex subunit CCDC53</fullName>
    </recommendedName>
</protein>
<evidence type="ECO:0000313" key="4">
    <source>
        <dbReference type="Proteomes" id="UP001190700"/>
    </source>
</evidence>
<accession>A0AAE0BTP6</accession>
<reference evidence="3 4" key="1">
    <citation type="journal article" date="2015" name="Genome Biol. Evol.">
        <title>Comparative Genomics of a Bacterivorous Green Alga Reveals Evolutionary Causalities and Consequences of Phago-Mixotrophic Mode of Nutrition.</title>
        <authorList>
            <person name="Burns J.A."/>
            <person name="Paasch A."/>
            <person name="Narechania A."/>
            <person name="Kim E."/>
        </authorList>
    </citation>
    <scope>NUCLEOTIDE SEQUENCE [LARGE SCALE GENOMIC DNA]</scope>
    <source>
        <strain evidence="3 4">PLY_AMNH</strain>
    </source>
</reference>
<dbReference type="Proteomes" id="UP001190700">
    <property type="component" value="Unassembled WGS sequence"/>
</dbReference>
<sequence>MDEEGRKAEELKFEESLAPVPDQKTLVLVNTFIIQTAGLLNRFSALCERKLEAVNRNIQRVDVQLSLLEAKLNSVDGLAQVRATASSGAAPDASTPSSTNGPAPASPAAAAPPPPPPPPPGVATAVPGGEAPAPATPTPPPAAEPQPVQEAYLKVKDHSEYAKFFRMERMGVPAQAVKNKMALEGLDADMLDNPDAPAPED</sequence>
<name>A0AAE0BTP6_9CHLO</name>
<gene>
    <name evidence="3" type="ORF">CYMTET_48352</name>
</gene>
<dbReference type="Pfam" id="PF10152">
    <property type="entry name" value="CCDC53"/>
    <property type="match status" value="1"/>
</dbReference>
<proteinExistence type="inferred from homology"/>
<dbReference type="GO" id="GO:0006887">
    <property type="term" value="P:exocytosis"/>
    <property type="evidence" value="ECO:0007669"/>
    <property type="project" value="TreeGrafter"/>
</dbReference>
<dbReference type="GO" id="GO:0030041">
    <property type="term" value="P:actin filament polymerization"/>
    <property type="evidence" value="ECO:0007669"/>
    <property type="project" value="TreeGrafter"/>
</dbReference>
<dbReference type="GO" id="GO:0071203">
    <property type="term" value="C:WASH complex"/>
    <property type="evidence" value="ECO:0007669"/>
    <property type="project" value="InterPro"/>
</dbReference>
<dbReference type="PANTHER" id="PTHR13015:SF0">
    <property type="entry name" value="WASH COMPLEX SUBUNIT 3"/>
    <property type="match status" value="1"/>
</dbReference>